<dbReference type="SUPFAM" id="SSF56112">
    <property type="entry name" value="Protein kinase-like (PK-like)"/>
    <property type="match status" value="1"/>
</dbReference>
<dbReference type="Gene3D" id="3.90.1200.10">
    <property type="match status" value="1"/>
</dbReference>
<evidence type="ECO:0000313" key="3">
    <source>
        <dbReference type="EMBL" id="MDK7392333.1"/>
    </source>
</evidence>
<dbReference type="PANTHER" id="PTHR21064:SF6">
    <property type="entry name" value="AMINOGLYCOSIDE PHOSPHOTRANSFERASE DOMAIN-CONTAINING PROTEIN"/>
    <property type="match status" value="1"/>
</dbReference>
<protein>
    <submittedName>
        <fullName evidence="3">Phosphotransferase</fullName>
    </submittedName>
</protein>
<dbReference type="EMBL" id="JAPNPE010000004">
    <property type="protein sequence ID" value="MDK7392333.1"/>
    <property type="molecule type" value="Genomic_DNA"/>
</dbReference>
<proteinExistence type="inferred from homology"/>
<dbReference type="InterPro" id="IPR011009">
    <property type="entry name" value="Kinase-like_dom_sf"/>
</dbReference>
<dbReference type="Gene3D" id="3.30.200.20">
    <property type="entry name" value="Phosphorylase Kinase, domain 1"/>
    <property type="match status" value="1"/>
</dbReference>
<reference evidence="3" key="1">
    <citation type="submission" date="2022-11" db="EMBL/GenBank/DDBJ databases">
        <title>WGS-based characterization of Bacillus cereus isolated from food &amp; feed additives.</title>
        <authorList>
            <person name="Bogaerts B."/>
            <person name="Fraiture M.-A."/>
            <person name="Roosens N.H.C."/>
            <person name="De Keersmaecker S.C.J."/>
            <person name="Vanneste K."/>
        </authorList>
    </citation>
    <scope>NUCLEOTIDE SEQUENCE</scope>
    <source>
        <strain evidence="3">74.2</strain>
    </source>
</reference>
<dbReference type="GO" id="GO:0009088">
    <property type="term" value="P:threonine biosynthetic process"/>
    <property type="evidence" value="ECO:0007669"/>
    <property type="project" value="TreeGrafter"/>
</dbReference>
<dbReference type="GO" id="GO:0004413">
    <property type="term" value="F:homoserine kinase activity"/>
    <property type="evidence" value="ECO:0007669"/>
    <property type="project" value="TreeGrafter"/>
</dbReference>
<evidence type="ECO:0000256" key="1">
    <source>
        <dbReference type="ARBA" id="ARBA00038240"/>
    </source>
</evidence>
<dbReference type="PANTHER" id="PTHR21064">
    <property type="entry name" value="AMINOGLYCOSIDE PHOSPHOTRANSFERASE DOMAIN-CONTAINING PROTEIN-RELATED"/>
    <property type="match status" value="1"/>
</dbReference>
<dbReference type="RefSeq" id="WP_001037120.1">
    <property type="nucleotide sequence ID" value="NZ_CP099450.1"/>
</dbReference>
<dbReference type="InterPro" id="IPR002575">
    <property type="entry name" value="Aminoglycoside_PTrfase"/>
</dbReference>
<comment type="similarity">
    <text evidence="1">Belongs to the pseudomonas-type ThrB family.</text>
</comment>
<dbReference type="InterPro" id="IPR050249">
    <property type="entry name" value="Pseudomonas-type_ThrB"/>
</dbReference>
<organism evidence="3 4">
    <name type="scientific">Bacillus pacificus</name>
    <dbReference type="NCBI Taxonomy" id="2026187"/>
    <lineage>
        <taxon>Bacteria</taxon>
        <taxon>Bacillati</taxon>
        <taxon>Bacillota</taxon>
        <taxon>Bacilli</taxon>
        <taxon>Bacillales</taxon>
        <taxon>Bacillaceae</taxon>
        <taxon>Bacillus</taxon>
        <taxon>Bacillus cereus group</taxon>
    </lineage>
</organism>
<comment type="caution">
    <text evidence="3">The sequence shown here is derived from an EMBL/GenBank/DDBJ whole genome shotgun (WGS) entry which is preliminary data.</text>
</comment>
<sequence length="315" mass="37570">MNKLEKEILQFINEQYPLNFINIKPITNEMYECLTDQRIYFIRITNYKTYEEQLEEVTYTNFLYENGLDVPPTLPSLQGNRVEKLTLDKELFTVLYKAAPGIHLPSCEWNSTIFKRLGQQIGKLHRISKIFEKAKPVKYINDWYENEEYNFVKYIPKEETTIREIASEVLNSIKVLQKSTSNYGLIHGDLWLENILVENNSNLTMIDFQDCEKHFYIFDLAVPIYSAIEYSFPGNGNITDYERSITKAIFDGYQEEKELPKKMIDQLPIFIKLKEIFEYSLMHMYWDKEELTEEQVRIMNLYRMKIETNRSLINI</sequence>
<gene>
    <name evidence="3" type="ORF">OWO78_12925</name>
</gene>
<name>A0AAP4CL07_9BACI</name>
<feature type="domain" description="Aminoglycoside phosphotransferase" evidence="2">
    <location>
        <begin position="27"/>
        <end position="222"/>
    </location>
</feature>
<dbReference type="Proteomes" id="UP001174229">
    <property type="component" value="Unassembled WGS sequence"/>
</dbReference>
<accession>A0AAP4CL07</accession>
<dbReference type="Pfam" id="PF01636">
    <property type="entry name" value="APH"/>
    <property type="match status" value="1"/>
</dbReference>
<evidence type="ECO:0000259" key="2">
    <source>
        <dbReference type="Pfam" id="PF01636"/>
    </source>
</evidence>
<dbReference type="AlphaFoldDB" id="A0AAP4CL07"/>
<evidence type="ECO:0000313" key="4">
    <source>
        <dbReference type="Proteomes" id="UP001174229"/>
    </source>
</evidence>